<feature type="region of interest" description="Disordered" evidence="5">
    <location>
        <begin position="146"/>
        <end position="266"/>
    </location>
</feature>
<keyword evidence="1" id="KW-0479">Metal-binding</keyword>
<feature type="compositionally biased region" description="Low complexity" evidence="5">
    <location>
        <begin position="208"/>
        <end position="217"/>
    </location>
</feature>
<feature type="compositionally biased region" description="Acidic residues" evidence="5">
    <location>
        <begin position="218"/>
        <end position="228"/>
    </location>
</feature>
<keyword evidence="3" id="KW-0862">Zinc</keyword>
<dbReference type="SMART" id="SM00547">
    <property type="entry name" value="ZnF_RBZ"/>
    <property type="match status" value="1"/>
</dbReference>
<evidence type="ECO:0000256" key="3">
    <source>
        <dbReference type="ARBA" id="ARBA00022833"/>
    </source>
</evidence>
<feature type="domain" description="RanBP2-type" evidence="6">
    <location>
        <begin position="74"/>
        <end position="106"/>
    </location>
</feature>
<feature type="region of interest" description="Disordered" evidence="5">
    <location>
        <begin position="114"/>
        <end position="133"/>
    </location>
</feature>
<dbReference type="GeneID" id="25731391"/>
<dbReference type="InterPro" id="IPR036443">
    <property type="entry name" value="Znf_RanBP2_sf"/>
</dbReference>
<feature type="compositionally biased region" description="Gly residues" evidence="5">
    <location>
        <begin position="148"/>
        <end position="167"/>
    </location>
</feature>
<feature type="compositionally biased region" description="Pro residues" evidence="5">
    <location>
        <begin position="175"/>
        <end position="187"/>
    </location>
</feature>
<evidence type="ECO:0000256" key="2">
    <source>
        <dbReference type="ARBA" id="ARBA00022771"/>
    </source>
</evidence>
<evidence type="ECO:0000259" key="6">
    <source>
        <dbReference type="PROSITE" id="PS50199"/>
    </source>
</evidence>
<dbReference type="RefSeq" id="XP_013893100.1">
    <property type="nucleotide sequence ID" value="XM_014037646.1"/>
</dbReference>
<evidence type="ECO:0000256" key="5">
    <source>
        <dbReference type="SAM" id="MobiDB-lite"/>
    </source>
</evidence>
<accession>A0A0D2MG65</accession>
<organism evidence="7 8">
    <name type="scientific">Monoraphidium neglectum</name>
    <dbReference type="NCBI Taxonomy" id="145388"/>
    <lineage>
        <taxon>Eukaryota</taxon>
        <taxon>Viridiplantae</taxon>
        <taxon>Chlorophyta</taxon>
        <taxon>core chlorophytes</taxon>
        <taxon>Chlorophyceae</taxon>
        <taxon>CS clade</taxon>
        <taxon>Sphaeropleales</taxon>
        <taxon>Selenastraceae</taxon>
        <taxon>Monoraphidium</taxon>
    </lineage>
</organism>
<dbReference type="KEGG" id="mng:MNEG_13884"/>
<evidence type="ECO:0000256" key="4">
    <source>
        <dbReference type="PROSITE-ProRule" id="PRU00322"/>
    </source>
</evidence>
<keyword evidence="2 4" id="KW-0863">Zinc-finger</keyword>
<feature type="compositionally biased region" description="Low complexity" evidence="5">
    <location>
        <begin position="114"/>
        <end position="127"/>
    </location>
</feature>
<dbReference type="GO" id="GO:0008270">
    <property type="term" value="F:zinc ion binding"/>
    <property type="evidence" value="ECO:0007669"/>
    <property type="project" value="UniProtKB-KW"/>
</dbReference>
<protein>
    <recommendedName>
        <fullName evidence="6">RanBP2-type domain-containing protein</fullName>
    </recommendedName>
</protein>
<feature type="region of interest" description="Disordered" evidence="5">
    <location>
        <begin position="279"/>
        <end position="304"/>
    </location>
</feature>
<dbReference type="Proteomes" id="UP000054498">
    <property type="component" value="Unassembled WGS sequence"/>
</dbReference>
<sequence>MRGDLTARRYHDLVVGLGLLPLVAQLAELCPDAARREGLLAAHKAFLQSSRAADAAALGAGWVPPEAGLAAAARAEARVPWACAACTLVNAPSSHACEVCGAPRGAAAAAAAVQQRQRQNQQSPQAPSGRMTAAALVASNPWSSAAAAGGGGGGGGAGSGAGSGSGSGSSSTRPVTPPQAPAPPRPADFPTLGGGSSRAGAGAGASSGAGPSAAAVPLDEDLDVEPDEGPSSGKGKKKKPVKQSLQQLLAAGRSAPGNAWSQPQRTAQLGVVPAVAQPKGAWGAKSGGGEKLSKQLRATGLGDS</sequence>
<dbReference type="AlphaFoldDB" id="A0A0D2MG65"/>
<evidence type="ECO:0000313" key="7">
    <source>
        <dbReference type="EMBL" id="KIY94080.1"/>
    </source>
</evidence>
<dbReference type="PROSITE" id="PS50199">
    <property type="entry name" value="ZF_RANBP2_2"/>
    <property type="match status" value="1"/>
</dbReference>
<evidence type="ECO:0000256" key="1">
    <source>
        <dbReference type="ARBA" id="ARBA00022723"/>
    </source>
</evidence>
<dbReference type="Gene3D" id="2.30.30.380">
    <property type="entry name" value="Zn-finger domain of Sec23/24"/>
    <property type="match status" value="1"/>
</dbReference>
<evidence type="ECO:0000313" key="8">
    <source>
        <dbReference type="Proteomes" id="UP000054498"/>
    </source>
</evidence>
<dbReference type="InterPro" id="IPR001876">
    <property type="entry name" value="Znf_RanBP2"/>
</dbReference>
<dbReference type="EMBL" id="KK104327">
    <property type="protein sequence ID" value="KIY94080.1"/>
    <property type="molecule type" value="Genomic_DNA"/>
</dbReference>
<reference evidence="7 8" key="1">
    <citation type="journal article" date="2013" name="BMC Genomics">
        <title>Reconstruction of the lipid metabolism for the microalga Monoraphidium neglectum from its genome sequence reveals characteristics suitable for biofuel production.</title>
        <authorList>
            <person name="Bogen C."/>
            <person name="Al-Dilaimi A."/>
            <person name="Albersmeier A."/>
            <person name="Wichmann J."/>
            <person name="Grundmann M."/>
            <person name="Rupp O."/>
            <person name="Lauersen K.J."/>
            <person name="Blifernez-Klassen O."/>
            <person name="Kalinowski J."/>
            <person name="Goesmann A."/>
            <person name="Mussgnug J.H."/>
            <person name="Kruse O."/>
        </authorList>
    </citation>
    <scope>NUCLEOTIDE SEQUENCE [LARGE SCALE GENOMIC DNA]</scope>
    <source>
        <strain evidence="7 8">SAG 48.87</strain>
    </source>
</reference>
<proteinExistence type="predicted"/>
<dbReference type="SUPFAM" id="SSF90209">
    <property type="entry name" value="Ran binding protein zinc finger-like"/>
    <property type="match status" value="1"/>
</dbReference>
<name>A0A0D2MG65_9CHLO</name>
<feature type="compositionally biased region" description="Gly residues" evidence="5">
    <location>
        <begin position="192"/>
        <end position="207"/>
    </location>
</feature>
<gene>
    <name evidence="7" type="ORF">MNEG_13884</name>
</gene>
<keyword evidence="8" id="KW-1185">Reference proteome</keyword>
<dbReference type="PROSITE" id="PS01358">
    <property type="entry name" value="ZF_RANBP2_1"/>
    <property type="match status" value="1"/>
</dbReference>